<dbReference type="SUPFAM" id="SSF52343">
    <property type="entry name" value="Ferredoxin reductase-like, C-terminal NADP-linked domain"/>
    <property type="match status" value="1"/>
</dbReference>
<dbReference type="Pfam" id="PF00175">
    <property type="entry name" value="NAD_binding_1"/>
    <property type="match status" value="1"/>
</dbReference>
<protein>
    <submittedName>
        <fullName evidence="8">3-phenylpropionate/trans-cinnamate dioxygenase ferredoxin reductase subunit</fullName>
    </submittedName>
</protein>
<dbReference type="PANTHER" id="PTHR47354:SF5">
    <property type="entry name" value="PROTEIN RFBI"/>
    <property type="match status" value="1"/>
</dbReference>
<dbReference type="Proteomes" id="UP000295151">
    <property type="component" value="Unassembled WGS sequence"/>
</dbReference>
<keyword evidence="5 6" id="KW-0472">Membrane</keyword>
<sequence length="448" mass="48922">MPRHRISARVQGPAARLAWFLVYLGVLLVPLLLTWTVVGSPGTAPGEAIALSAGLVSFSALVVAVALPARLPRLIATFGIETVLAIHRLIAIVAVALVLLHAAAVLVVDPRGFSILDLRLTTWAARAAITSTAALLLVVLLAIRRPRRLPRYEGWRLLHNGLVAIVVVTAWLHVWWLGHLVSHPLLAAWFVGSGLLLAALAARRWILLPIRARKYAYVVETVRPVPGDGVTLTILADGHAGLPFDAGQFAWLKIGSTPFVFEEHPFSIASTAEHPERIEFTIKALGDFTELLGALRPGRRVFLDGPYGGFTIEGYDDVPGFVLIAAGVGITPLLSMLRTLADRGDRRRHRLIVAARTEDQLMLRPEIGQLRTRLNLKVVEVLSRPAADWTGETGRIDGRLLGRYLPRRPHRLHYFICGPPSMVGAVSTELAELGVPLRKIHTERFGAV</sequence>
<evidence type="ECO:0000256" key="4">
    <source>
        <dbReference type="ARBA" id="ARBA00022989"/>
    </source>
</evidence>
<comment type="cofactor">
    <cofactor evidence="1">
        <name>FAD</name>
        <dbReference type="ChEBI" id="CHEBI:57692"/>
    </cofactor>
</comment>
<keyword evidence="3 6" id="KW-0812">Transmembrane</keyword>
<dbReference type="InterPro" id="IPR050415">
    <property type="entry name" value="MRET"/>
</dbReference>
<evidence type="ECO:0000256" key="5">
    <source>
        <dbReference type="ARBA" id="ARBA00023136"/>
    </source>
</evidence>
<dbReference type="Pfam" id="PF01794">
    <property type="entry name" value="Ferric_reduct"/>
    <property type="match status" value="1"/>
</dbReference>
<feature type="domain" description="FAD-binding FR-type" evidence="7">
    <location>
        <begin position="212"/>
        <end position="313"/>
    </location>
</feature>
<gene>
    <name evidence="8" type="ORF">EV138_1980</name>
</gene>
<evidence type="ECO:0000256" key="6">
    <source>
        <dbReference type="SAM" id="Phobius"/>
    </source>
</evidence>
<comment type="subcellular location">
    <subcellularLocation>
        <location evidence="2">Membrane</location>
        <topology evidence="2">Multi-pass membrane protein</topology>
    </subcellularLocation>
</comment>
<feature type="transmembrane region" description="Helical" evidence="6">
    <location>
        <begin position="155"/>
        <end position="174"/>
    </location>
</feature>
<dbReference type="Pfam" id="PF08022">
    <property type="entry name" value="FAD_binding_8"/>
    <property type="match status" value="1"/>
</dbReference>
<dbReference type="CDD" id="cd06198">
    <property type="entry name" value="FNR_like_3"/>
    <property type="match status" value="1"/>
</dbReference>
<dbReference type="InterPro" id="IPR017938">
    <property type="entry name" value="Riboflavin_synthase-like_b-brl"/>
</dbReference>
<dbReference type="GO" id="GO:0016020">
    <property type="term" value="C:membrane"/>
    <property type="evidence" value="ECO:0007669"/>
    <property type="project" value="UniProtKB-SubCell"/>
</dbReference>
<name>A0A4R7TAL4_9ACTN</name>
<dbReference type="PRINTS" id="PR00406">
    <property type="entry name" value="CYTB5RDTASE"/>
</dbReference>
<feature type="transmembrane region" description="Helical" evidence="6">
    <location>
        <begin position="123"/>
        <end position="143"/>
    </location>
</feature>
<accession>A0A4R7TAL4</accession>
<keyword evidence="8" id="KW-0223">Dioxygenase</keyword>
<dbReference type="InterPro" id="IPR013130">
    <property type="entry name" value="Fe3_Rdtase_TM_dom"/>
</dbReference>
<organism evidence="8 9">
    <name type="scientific">Kribbella voronezhensis</name>
    <dbReference type="NCBI Taxonomy" id="2512212"/>
    <lineage>
        <taxon>Bacteria</taxon>
        <taxon>Bacillati</taxon>
        <taxon>Actinomycetota</taxon>
        <taxon>Actinomycetes</taxon>
        <taxon>Propionibacteriales</taxon>
        <taxon>Kribbellaceae</taxon>
        <taxon>Kribbella</taxon>
    </lineage>
</organism>
<feature type="transmembrane region" description="Helical" evidence="6">
    <location>
        <begin position="20"/>
        <end position="37"/>
    </location>
</feature>
<evidence type="ECO:0000313" key="9">
    <source>
        <dbReference type="Proteomes" id="UP000295151"/>
    </source>
</evidence>
<evidence type="ECO:0000256" key="3">
    <source>
        <dbReference type="ARBA" id="ARBA00022692"/>
    </source>
</evidence>
<dbReference type="InterPro" id="IPR013112">
    <property type="entry name" value="FAD-bd_8"/>
</dbReference>
<dbReference type="GO" id="GO:0051213">
    <property type="term" value="F:dioxygenase activity"/>
    <property type="evidence" value="ECO:0007669"/>
    <property type="project" value="UniProtKB-KW"/>
</dbReference>
<dbReference type="AlphaFoldDB" id="A0A4R7TAL4"/>
<proteinExistence type="predicted"/>
<feature type="transmembrane region" description="Helical" evidence="6">
    <location>
        <begin position="49"/>
        <end position="69"/>
    </location>
</feature>
<dbReference type="RefSeq" id="WP_133978063.1">
    <property type="nucleotide sequence ID" value="NZ_SOCE01000001.1"/>
</dbReference>
<evidence type="ECO:0000259" key="7">
    <source>
        <dbReference type="PROSITE" id="PS51384"/>
    </source>
</evidence>
<dbReference type="PROSITE" id="PS51384">
    <property type="entry name" value="FAD_FR"/>
    <property type="match status" value="1"/>
</dbReference>
<dbReference type="InterPro" id="IPR017927">
    <property type="entry name" value="FAD-bd_FR_type"/>
</dbReference>
<feature type="transmembrane region" description="Helical" evidence="6">
    <location>
        <begin position="186"/>
        <end position="206"/>
    </location>
</feature>
<comment type="caution">
    <text evidence="8">The sequence shown here is derived from an EMBL/GenBank/DDBJ whole genome shotgun (WGS) entry which is preliminary data.</text>
</comment>
<dbReference type="Gene3D" id="3.40.50.80">
    <property type="entry name" value="Nucleotide-binding domain of ferredoxin-NADP reductase (FNR) module"/>
    <property type="match status" value="1"/>
</dbReference>
<dbReference type="PANTHER" id="PTHR47354">
    <property type="entry name" value="NADH OXIDOREDUCTASE HCR"/>
    <property type="match status" value="1"/>
</dbReference>
<evidence type="ECO:0000256" key="2">
    <source>
        <dbReference type="ARBA" id="ARBA00004141"/>
    </source>
</evidence>
<dbReference type="OrthoDB" id="9796486at2"/>
<keyword evidence="4 6" id="KW-1133">Transmembrane helix</keyword>
<dbReference type="Gene3D" id="2.40.30.10">
    <property type="entry name" value="Translation factors"/>
    <property type="match status" value="1"/>
</dbReference>
<dbReference type="InterPro" id="IPR001433">
    <property type="entry name" value="OxRdtase_FAD/NAD-bd"/>
</dbReference>
<evidence type="ECO:0000256" key="1">
    <source>
        <dbReference type="ARBA" id="ARBA00001974"/>
    </source>
</evidence>
<evidence type="ECO:0000313" key="8">
    <source>
        <dbReference type="EMBL" id="TDU88436.1"/>
    </source>
</evidence>
<dbReference type="SUPFAM" id="SSF63380">
    <property type="entry name" value="Riboflavin synthase domain-like"/>
    <property type="match status" value="1"/>
</dbReference>
<feature type="transmembrane region" description="Helical" evidence="6">
    <location>
        <begin position="89"/>
        <end position="108"/>
    </location>
</feature>
<keyword evidence="8" id="KW-0560">Oxidoreductase</keyword>
<reference evidence="8 9" key="1">
    <citation type="submission" date="2019-03" db="EMBL/GenBank/DDBJ databases">
        <title>Genomic Encyclopedia of Type Strains, Phase III (KMG-III): the genomes of soil and plant-associated and newly described type strains.</title>
        <authorList>
            <person name="Whitman W."/>
        </authorList>
    </citation>
    <scope>NUCLEOTIDE SEQUENCE [LARGE SCALE GENOMIC DNA]</scope>
    <source>
        <strain evidence="8 9">VKM Ac-2575</strain>
    </source>
</reference>
<keyword evidence="9" id="KW-1185">Reference proteome</keyword>
<dbReference type="InterPro" id="IPR039261">
    <property type="entry name" value="FNR_nucleotide-bd"/>
</dbReference>
<dbReference type="EMBL" id="SOCE01000001">
    <property type="protein sequence ID" value="TDU88436.1"/>
    <property type="molecule type" value="Genomic_DNA"/>
</dbReference>